<dbReference type="AlphaFoldDB" id="A0A8T0GX98"/>
<reference evidence="1" key="1">
    <citation type="submission" date="2020-06" db="EMBL/GenBank/DDBJ databases">
        <title>WGS assembly of Ceratodon purpureus strain R40.</title>
        <authorList>
            <person name="Carey S.B."/>
            <person name="Jenkins J."/>
            <person name="Shu S."/>
            <person name="Lovell J.T."/>
            <person name="Sreedasyam A."/>
            <person name="Maumus F."/>
            <person name="Tiley G.P."/>
            <person name="Fernandez-Pozo N."/>
            <person name="Barry K."/>
            <person name="Chen C."/>
            <person name="Wang M."/>
            <person name="Lipzen A."/>
            <person name="Daum C."/>
            <person name="Saski C.A."/>
            <person name="Payton A.C."/>
            <person name="Mcbreen J.C."/>
            <person name="Conrad R.E."/>
            <person name="Kollar L.M."/>
            <person name="Olsson S."/>
            <person name="Huttunen S."/>
            <person name="Landis J.B."/>
            <person name="Wickett N.J."/>
            <person name="Johnson M.G."/>
            <person name="Rensing S.A."/>
            <person name="Grimwood J."/>
            <person name="Schmutz J."/>
            <person name="Mcdaniel S.F."/>
        </authorList>
    </citation>
    <scope>NUCLEOTIDE SEQUENCE</scope>
    <source>
        <strain evidence="1">R40</strain>
    </source>
</reference>
<proteinExistence type="predicted"/>
<name>A0A8T0GX98_CERPU</name>
<protein>
    <submittedName>
        <fullName evidence="1">Uncharacterized protein</fullName>
    </submittedName>
</protein>
<accession>A0A8T0GX98</accession>
<keyword evidence="2" id="KW-1185">Reference proteome</keyword>
<evidence type="ECO:0000313" key="1">
    <source>
        <dbReference type="EMBL" id="KAG0564391.1"/>
    </source>
</evidence>
<dbReference type="Proteomes" id="UP000822688">
    <property type="component" value="Chromosome 8"/>
</dbReference>
<sequence length="69" mass="7621">MPMNMNIQISVWWRASVVESCLGLFIKVRGTGTKFIYVPRCSTTQSCMEAIKHIATVEVNSHSSSSAPC</sequence>
<dbReference type="EMBL" id="CM026429">
    <property type="protein sequence ID" value="KAG0564391.1"/>
    <property type="molecule type" value="Genomic_DNA"/>
</dbReference>
<gene>
    <name evidence="1" type="ORF">KC19_8G106900</name>
</gene>
<comment type="caution">
    <text evidence="1">The sequence shown here is derived from an EMBL/GenBank/DDBJ whole genome shotgun (WGS) entry which is preliminary data.</text>
</comment>
<organism evidence="1 2">
    <name type="scientific">Ceratodon purpureus</name>
    <name type="common">Fire moss</name>
    <name type="synonym">Dicranum purpureum</name>
    <dbReference type="NCBI Taxonomy" id="3225"/>
    <lineage>
        <taxon>Eukaryota</taxon>
        <taxon>Viridiplantae</taxon>
        <taxon>Streptophyta</taxon>
        <taxon>Embryophyta</taxon>
        <taxon>Bryophyta</taxon>
        <taxon>Bryophytina</taxon>
        <taxon>Bryopsida</taxon>
        <taxon>Dicranidae</taxon>
        <taxon>Pseudoditrichales</taxon>
        <taxon>Ditrichaceae</taxon>
        <taxon>Ceratodon</taxon>
    </lineage>
</organism>
<evidence type="ECO:0000313" key="2">
    <source>
        <dbReference type="Proteomes" id="UP000822688"/>
    </source>
</evidence>